<reference evidence="1 2" key="1">
    <citation type="submission" date="2016-10" db="EMBL/GenBank/DDBJ databases">
        <authorList>
            <person name="de Groot N.N."/>
        </authorList>
    </citation>
    <scope>NUCLEOTIDE SEQUENCE [LARGE SCALE GENOMIC DNA]</scope>
    <source>
        <strain evidence="1 2">Nm22</strain>
    </source>
</reference>
<accession>A0A1H8IZN1</accession>
<name>A0A1H8IZN1_9PROT</name>
<dbReference type="OrthoDB" id="6636135at2"/>
<sequence>MIAGSEKLKLVKELGTIRRHLPNVAGVNKLTLVKRVREIRQLLSVDSGPEPVGLAVDRNDVYGTYKNIIAYLEKGIEQVPEPLRGFDRDAIITAWNVIKSGVKDAPDLLYDNTVLVAKHKSDKSKAFEYFNSIGNVFDYDAGKIKAVSKELESLSSMIPMDSLEVIEEMGRLSDEYEAIRRDMNAALSVNTKNGHSFDEIESASDKYIELREKGTLLFRQINELSNKKYADKQAKIDNLRDQIAPIGQNFIDTLTNASKVTQEQADTWANAQVITKSAINRLKRIGYKEADIRRDMAEFYRITGGKLRQIVIDNDGSRRANARGIGSVEETSIYPGRNFDKTVLWHEMAHHLEADPAAKAVSNGFLLKRRKDEKVYSLRSLTGNSRYRTDEVAYKDEFIKPYIGKVYRDGVTEVWAMGIQYLSNPQDAALMLGKDPEMAALIAGYLQSDLTPGMKALQAAQNLAKDEIQVKRDDRDTQYDEAIKKLSDGVEIIDDGWFDGLSEIDKDLIFNFSIRRKSGAEFIGSWNGYRVFKGKFRSRKTNRVSKGYEIIYAPESSFLDNDGRRRVPHGGTFHEEMDAIKAALRIARDAFSNNIYAVSYKVFGNLAYKVEVIDYAGHIFGGES</sequence>
<dbReference type="AlphaFoldDB" id="A0A1H8IZN1"/>
<evidence type="ECO:0000313" key="2">
    <source>
        <dbReference type="Proteomes" id="UP000199459"/>
    </source>
</evidence>
<evidence type="ECO:0000313" key="1">
    <source>
        <dbReference type="EMBL" id="SEN73839.1"/>
    </source>
</evidence>
<organism evidence="1 2">
    <name type="scientific">Nitrosomonas marina</name>
    <dbReference type="NCBI Taxonomy" id="917"/>
    <lineage>
        <taxon>Bacteria</taxon>
        <taxon>Pseudomonadati</taxon>
        <taxon>Pseudomonadota</taxon>
        <taxon>Betaproteobacteria</taxon>
        <taxon>Nitrosomonadales</taxon>
        <taxon>Nitrosomonadaceae</taxon>
        <taxon>Nitrosomonas</taxon>
    </lineage>
</organism>
<dbReference type="Proteomes" id="UP000199459">
    <property type="component" value="Unassembled WGS sequence"/>
</dbReference>
<dbReference type="RefSeq" id="WP_090634901.1">
    <property type="nucleotide sequence ID" value="NZ_FOCP01000046.1"/>
</dbReference>
<proteinExistence type="predicted"/>
<gene>
    <name evidence="1" type="ORF">SAMN05216325_1464</name>
</gene>
<protein>
    <submittedName>
        <fullName evidence="1">Uncharacterized protein</fullName>
    </submittedName>
</protein>
<dbReference type="EMBL" id="FOCP01000046">
    <property type="protein sequence ID" value="SEN73839.1"/>
    <property type="molecule type" value="Genomic_DNA"/>
</dbReference>